<dbReference type="InterPro" id="IPR029055">
    <property type="entry name" value="Ntn_hydrolases_N"/>
</dbReference>
<dbReference type="EMBL" id="JAJAGQ010000016">
    <property type="protein sequence ID" value="KAJ8540171.1"/>
    <property type="molecule type" value="Genomic_DNA"/>
</dbReference>
<name>A0A9Q1LM36_9SOLA</name>
<dbReference type="PANTHER" id="PTHR11686">
    <property type="entry name" value="GAMMA GLUTAMYL TRANSPEPTIDASE"/>
    <property type="match status" value="1"/>
</dbReference>
<dbReference type="PANTHER" id="PTHR11686:SF34">
    <property type="entry name" value="GLUTATHIONE HYDROLASE 1-RELATED"/>
    <property type="match status" value="1"/>
</dbReference>
<dbReference type="InterPro" id="IPR000101">
    <property type="entry name" value="GGT_peptidase"/>
</dbReference>
<proteinExistence type="predicted"/>
<dbReference type="Pfam" id="PF01019">
    <property type="entry name" value="G_glu_transpept"/>
    <property type="match status" value="1"/>
</dbReference>
<evidence type="ECO:0000256" key="1">
    <source>
        <dbReference type="SAM" id="MobiDB-lite"/>
    </source>
</evidence>
<dbReference type="SUPFAM" id="SSF56235">
    <property type="entry name" value="N-terminal nucleophile aminohydrolases (Ntn hydrolases)"/>
    <property type="match status" value="1"/>
</dbReference>
<keyword evidence="2" id="KW-0732">Signal</keyword>
<dbReference type="GO" id="GO:0005886">
    <property type="term" value="C:plasma membrane"/>
    <property type="evidence" value="ECO:0007669"/>
    <property type="project" value="TreeGrafter"/>
</dbReference>
<keyword evidence="4" id="KW-1185">Reference proteome</keyword>
<dbReference type="GO" id="GO:0006751">
    <property type="term" value="P:glutathione catabolic process"/>
    <property type="evidence" value="ECO:0007669"/>
    <property type="project" value="InterPro"/>
</dbReference>
<sequence>MSKWPCSRFLLLLASLLVISGTRTSLANDRHEVIKANHGVVDTDDGRCSRIGRDVLKEGGHAVDAAVAAALCLGVVSPVSSGIGGGAFILNMYAQNASLKAGVVLSIAVPGETSGLHKAWKQYGKLPWRRLVRPATHLAHSGFKISPYLHMQMRASESSTMADKGLRDLFTSEGSLLQIGDTCYNKQLAKALRSLSVGLSYGHLYVQQKRQKEKEKQKQMDNKKSKGNENGNDKKKIHPVIVASKEEYQSKVQNSSTK</sequence>
<evidence type="ECO:0000313" key="3">
    <source>
        <dbReference type="EMBL" id="KAJ8540171.1"/>
    </source>
</evidence>
<protein>
    <submittedName>
        <fullName evidence="3">Uncharacterized protein</fullName>
    </submittedName>
</protein>
<evidence type="ECO:0000256" key="2">
    <source>
        <dbReference type="SAM" id="SignalP"/>
    </source>
</evidence>
<dbReference type="GO" id="GO:0036374">
    <property type="term" value="F:glutathione hydrolase activity"/>
    <property type="evidence" value="ECO:0007669"/>
    <property type="project" value="InterPro"/>
</dbReference>
<evidence type="ECO:0000313" key="4">
    <source>
        <dbReference type="Proteomes" id="UP001152561"/>
    </source>
</evidence>
<accession>A0A9Q1LM36</accession>
<organism evidence="3 4">
    <name type="scientific">Anisodus acutangulus</name>
    <dbReference type="NCBI Taxonomy" id="402998"/>
    <lineage>
        <taxon>Eukaryota</taxon>
        <taxon>Viridiplantae</taxon>
        <taxon>Streptophyta</taxon>
        <taxon>Embryophyta</taxon>
        <taxon>Tracheophyta</taxon>
        <taxon>Spermatophyta</taxon>
        <taxon>Magnoliopsida</taxon>
        <taxon>eudicotyledons</taxon>
        <taxon>Gunneridae</taxon>
        <taxon>Pentapetalae</taxon>
        <taxon>asterids</taxon>
        <taxon>lamiids</taxon>
        <taxon>Solanales</taxon>
        <taxon>Solanaceae</taxon>
        <taxon>Solanoideae</taxon>
        <taxon>Hyoscyameae</taxon>
        <taxon>Anisodus</taxon>
    </lineage>
</organism>
<gene>
    <name evidence="3" type="ORF">K7X08_026560</name>
</gene>
<feature type="compositionally biased region" description="Basic and acidic residues" evidence="1">
    <location>
        <begin position="210"/>
        <end position="234"/>
    </location>
</feature>
<comment type="caution">
    <text evidence="3">The sequence shown here is derived from an EMBL/GenBank/DDBJ whole genome shotgun (WGS) entry which is preliminary data.</text>
</comment>
<dbReference type="Proteomes" id="UP001152561">
    <property type="component" value="Unassembled WGS sequence"/>
</dbReference>
<dbReference type="AlphaFoldDB" id="A0A9Q1LM36"/>
<feature type="region of interest" description="Disordered" evidence="1">
    <location>
        <begin position="208"/>
        <end position="258"/>
    </location>
</feature>
<dbReference type="OrthoDB" id="1081007at2759"/>
<feature type="chain" id="PRO_5040290532" evidence="2">
    <location>
        <begin position="22"/>
        <end position="258"/>
    </location>
</feature>
<reference evidence="4" key="1">
    <citation type="journal article" date="2023" name="Proc. Natl. Acad. Sci. U.S.A.">
        <title>Genomic and structural basis for evolution of tropane alkaloid biosynthesis.</title>
        <authorList>
            <person name="Wanga Y.-J."/>
            <person name="Taina T."/>
            <person name="Yua J.-Y."/>
            <person name="Lia J."/>
            <person name="Xua B."/>
            <person name="Chenc J."/>
            <person name="D'Auriad J.C."/>
            <person name="Huanga J.-P."/>
            <person name="Huanga S.-X."/>
        </authorList>
    </citation>
    <scope>NUCLEOTIDE SEQUENCE [LARGE SCALE GENOMIC DNA]</scope>
    <source>
        <strain evidence="4">cv. KIB-2019</strain>
    </source>
</reference>
<feature type="signal peptide" evidence="2">
    <location>
        <begin position="1"/>
        <end position="21"/>
    </location>
</feature>